<sequence>MDALTIPQTPSTPLVRFDESRHTLCIAGESYPENSFAFYTPVLAWLRQYLQQGRKLSLDITVTYLNSSSIKCMLDVLDAMEEAFGKGVDVSIIWRYDLENPRSFELAEEFCEEVTFPFEIVALNK</sequence>
<gene>
    <name evidence="2" type="ORF">GEAMG1_1355</name>
</gene>
<dbReference type="Proteomes" id="UP001295463">
    <property type="component" value="Chromosome"/>
</dbReference>
<evidence type="ECO:0000313" key="3">
    <source>
        <dbReference type="Proteomes" id="UP001295463"/>
    </source>
</evidence>
<protein>
    <recommendedName>
        <fullName evidence="1">SiaC family regulatory phosphoprotein domain-containing protein</fullName>
    </recommendedName>
</protein>
<evidence type="ECO:0000259" key="1">
    <source>
        <dbReference type="Pfam" id="PF09345"/>
    </source>
</evidence>
<keyword evidence="3" id="KW-1185">Reference proteome</keyword>
<name>A0ABM9D9D9_9BACT</name>
<dbReference type="EMBL" id="OW150024">
    <property type="protein sequence ID" value="CAH2031185.1"/>
    <property type="molecule type" value="Genomic_DNA"/>
</dbReference>
<reference evidence="2 3" key="1">
    <citation type="submission" date="2022-03" db="EMBL/GenBank/DDBJ databases">
        <authorList>
            <person name="Koch H."/>
        </authorList>
    </citation>
    <scope>NUCLEOTIDE SEQUENCE [LARGE SCALE GENOMIC DNA]</scope>
    <source>
        <strain evidence="2 3">G1</strain>
    </source>
</reference>
<dbReference type="RefSeq" id="WP_305732023.1">
    <property type="nucleotide sequence ID" value="NZ_OW150024.1"/>
</dbReference>
<organism evidence="2 3">
    <name type="scientific">Trichlorobacter ammonificans</name>
    <dbReference type="NCBI Taxonomy" id="2916410"/>
    <lineage>
        <taxon>Bacteria</taxon>
        <taxon>Pseudomonadati</taxon>
        <taxon>Thermodesulfobacteriota</taxon>
        <taxon>Desulfuromonadia</taxon>
        <taxon>Geobacterales</taxon>
        <taxon>Geobacteraceae</taxon>
        <taxon>Trichlorobacter</taxon>
    </lineage>
</organism>
<accession>A0ABM9D9D9</accession>
<feature type="domain" description="SiaC family regulatory phosphoprotein" evidence="1">
    <location>
        <begin position="6"/>
        <end position="122"/>
    </location>
</feature>
<proteinExistence type="predicted"/>
<dbReference type="InterPro" id="IPR018530">
    <property type="entry name" value="SiaC"/>
</dbReference>
<dbReference type="Pfam" id="PF09345">
    <property type="entry name" value="SiaC"/>
    <property type="match status" value="1"/>
</dbReference>
<evidence type="ECO:0000313" key="2">
    <source>
        <dbReference type="EMBL" id="CAH2031185.1"/>
    </source>
</evidence>